<proteinExistence type="inferred from homology"/>
<gene>
    <name evidence="3" type="ORF">ACH46_18055</name>
</gene>
<dbReference type="EMBL" id="CP011853">
    <property type="protein sequence ID" value="ALG86053.1"/>
    <property type="molecule type" value="Genomic_DNA"/>
</dbReference>
<evidence type="ECO:0000256" key="1">
    <source>
        <dbReference type="ARBA" id="ARBA00008710"/>
    </source>
</evidence>
<evidence type="ECO:0000313" key="3">
    <source>
        <dbReference type="EMBL" id="ALG86053.1"/>
    </source>
</evidence>
<dbReference type="InterPro" id="IPR004378">
    <property type="entry name" value="F420H2_quin_Rdtase"/>
</dbReference>
<accession>A0A0N9MTZ1</accession>
<evidence type="ECO:0000256" key="2">
    <source>
        <dbReference type="ARBA" id="ARBA00049106"/>
    </source>
</evidence>
<dbReference type="RefSeq" id="WP_062394154.1">
    <property type="nucleotide sequence ID" value="NZ_CP011853.1"/>
</dbReference>
<dbReference type="Proteomes" id="UP000063789">
    <property type="component" value="Chromosome"/>
</dbReference>
<dbReference type="GO" id="GO:0005886">
    <property type="term" value="C:plasma membrane"/>
    <property type="evidence" value="ECO:0007669"/>
    <property type="project" value="TreeGrafter"/>
</dbReference>
<dbReference type="Pfam" id="PF04075">
    <property type="entry name" value="F420H2_quin_red"/>
    <property type="match status" value="1"/>
</dbReference>
<dbReference type="GO" id="GO:0016491">
    <property type="term" value="F:oxidoreductase activity"/>
    <property type="evidence" value="ECO:0007669"/>
    <property type="project" value="InterPro"/>
</dbReference>
<comment type="catalytic activity">
    <reaction evidence="2">
        <text>oxidized coenzyme F420-(gamma-L-Glu)(n) + a quinol + H(+) = reduced coenzyme F420-(gamma-L-Glu)(n) + a quinone</text>
        <dbReference type="Rhea" id="RHEA:39663"/>
        <dbReference type="Rhea" id="RHEA-COMP:12939"/>
        <dbReference type="Rhea" id="RHEA-COMP:14378"/>
        <dbReference type="ChEBI" id="CHEBI:15378"/>
        <dbReference type="ChEBI" id="CHEBI:24646"/>
        <dbReference type="ChEBI" id="CHEBI:132124"/>
        <dbReference type="ChEBI" id="CHEBI:133980"/>
        <dbReference type="ChEBI" id="CHEBI:139511"/>
    </reaction>
</comment>
<dbReference type="OrthoDB" id="8225825at2"/>
<reference evidence="3 4" key="2">
    <citation type="journal article" date="2017" name="Int. J. Syst. Evol. Microbiol.">
        <title>Gordonia phthalatica sp. nov., a di-n-butyl phthalate-degrading bacterium isolated from activated sludge.</title>
        <authorList>
            <person name="Jin D."/>
            <person name="Kong X."/>
            <person name="Jia M."/>
            <person name="Yu X."/>
            <person name="Wang X."/>
            <person name="Zhuang X."/>
            <person name="Deng Y."/>
            <person name="Bai Z."/>
        </authorList>
    </citation>
    <scope>NUCLEOTIDE SEQUENCE [LARGE SCALE GENOMIC DNA]</scope>
    <source>
        <strain evidence="3 4">QH-11</strain>
    </source>
</reference>
<dbReference type="AlphaFoldDB" id="A0A0N9MTZ1"/>
<sequence>MSDWNTKIIEEFRANAGHVGGQFEGAPMTLVHHVGRKSGNQHVSPMMYLADEHDPSVVYVFASKGGAPSNPDWYYNLIAAGRAEIEIGTEKRDVSVAEITGAERDRIFAEQARRYPGFAEYERQTAGVRTIPVLALTRV</sequence>
<name>A0A0N9MTZ1_9ACTN</name>
<dbReference type="InterPro" id="IPR012349">
    <property type="entry name" value="Split_barrel_FMN-bd"/>
</dbReference>
<protein>
    <submittedName>
        <fullName evidence="3">Uncharacterized protein</fullName>
    </submittedName>
</protein>
<dbReference type="Gene3D" id="2.30.110.10">
    <property type="entry name" value="Electron Transport, Fmn-binding Protein, Chain A"/>
    <property type="match status" value="1"/>
</dbReference>
<evidence type="ECO:0000313" key="4">
    <source>
        <dbReference type="Proteomes" id="UP000063789"/>
    </source>
</evidence>
<dbReference type="GO" id="GO:0070967">
    <property type="term" value="F:coenzyme F420 binding"/>
    <property type="evidence" value="ECO:0007669"/>
    <property type="project" value="TreeGrafter"/>
</dbReference>
<dbReference type="PANTHER" id="PTHR39428:SF3">
    <property type="entry name" value="DEAZAFLAVIN-DEPENDENT NITROREDUCTASE"/>
    <property type="match status" value="1"/>
</dbReference>
<comment type="similarity">
    <text evidence="1">Belongs to the F420H(2)-dependent quinone reductase family.</text>
</comment>
<dbReference type="PATRIC" id="fig|1136941.3.peg.3691"/>
<organism evidence="3 4">
    <name type="scientific">Gordonia phthalatica</name>
    <dbReference type="NCBI Taxonomy" id="1136941"/>
    <lineage>
        <taxon>Bacteria</taxon>
        <taxon>Bacillati</taxon>
        <taxon>Actinomycetota</taxon>
        <taxon>Actinomycetes</taxon>
        <taxon>Mycobacteriales</taxon>
        <taxon>Gordoniaceae</taxon>
        <taxon>Gordonia</taxon>
    </lineage>
</organism>
<dbReference type="KEGG" id="goq:ACH46_18055"/>
<dbReference type="PANTHER" id="PTHR39428">
    <property type="entry name" value="F420H(2)-DEPENDENT QUINONE REDUCTASE RV1261C"/>
    <property type="match status" value="1"/>
</dbReference>
<reference evidence="4" key="1">
    <citation type="submission" date="2015-06" db="EMBL/GenBank/DDBJ databases">
        <title>Complete genome sequence and metabolic analysis of phthalate degradation pathway in Gordonia sp. QH-11.</title>
        <authorList>
            <person name="Jin D."/>
            <person name="Kong X."/>
            <person name="Bai Z."/>
        </authorList>
    </citation>
    <scope>NUCLEOTIDE SEQUENCE [LARGE SCALE GENOMIC DNA]</scope>
    <source>
        <strain evidence="4">QH-11</strain>
    </source>
</reference>
<dbReference type="NCBIfam" id="TIGR00026">
    <property type="entry name" value="hi_GC_TIGR00026"/>
    <property type="match status" value="1"/>
</dbReference>
<keyword evidence="4" id="KW-1185">Reference proteome</keyword>
<dbReference type="STRING" id="1136941.ACH46_18055"/>